<reference evidence="1" key="2">
    <citation type="journal article" date="2015" name="Data Brief">
        <title>Shoot transcriptome of the giant reed, Arundo donax.</title>
        <authorList>
            <person name="Barrero R.A."/>
            <person name="Guerrero F.D."/>
            <person name="Moolhuijzen P."/>
            <person name="Goolsby J.A."/>
            <person name="Tidwell J."/>
            <person name="Bellgard S.E."/>
            <person name="Bellgard M.I."/>
        </authorList>
    </citation>
    <scope>NUCLEOTIDE SEQUENCE</scope>
    <source>
        <tissue evidence="1">Shoot tissue taken approximately 20 cm above the soil surface</tissue>
    </source>
</reference>
<dbReference type="AlphaFoldDB" id="A0A0A9BCU4"/>
<protein>
    <submittedName>
        <fullName evidence="1">Uncharacterized protein</fullName>
    </submittedName>
</protein>
<name>A0A0A9BCU4_ARUDO</name>
<proteinExistence type="predicted"/>
<dbReference type="EMBL" id="GBRH01237902">
    <property type="protein sequence ID" value="JAD59993.1"/>
    <property type="molecule type" value="Transcribed_RNA"/>
</dbReference>
<evidence type="ECO:0000313" key="1">
    <source>
        <dbReference type="EMBL" id="JAD59993.1"/>
    </source>
</evidence>
<reference evidence="1" key="1">
    <citation type="submission" date="2014-09" db="EMBL/GenBank/DDBJ databases">
        <authorList>
            <person name="Magalhaes I.L.F."/>
            <person name="Oliveira U."/>
            <person name="Santos F.R."/>
            <person name="Vidigal T.H.D.A."/>
            <person name="Brescovit A.D."/>
            <person name="Santos A.J."/>
        </authorList>
    </citation>
    <scope>NUCLEOTIDE SEQUENCE</scope>
    <source>
        <tissue evidence="1">Shoot tissue taken approximately 20 cm above the soil surface</tissue>
    </source>
</reference>
<accession>A0A0A9BCU4</accession>
<organism evidence="1">
    <name type="scientific">Arundo donax</name>
    <name type="common">Giant reed</name>
    <name type="synonym">Donax arundinaceus</name>
    <dbReference type="NCBI Taxonomy" id="35708"/>
    <lineage>
        <taxon>Eukaryota</taxon>
        <taxon>Viridiplantae</taxon>
        <taxon>Streptophyta</taxon>
        <taxon>Embryophyta</taxon>
        <taxon>Tracheophyta</taxon>
        <taxon>Spermatophyta</taxon>
        <taxon>Magnoliopsida</taxon>
        <taxon>Liliopsida</taxon>
        <taxon>Poales</taxon>
        <taxon>Poaceae</taxon>
        <taxon>PACMAD clade</taxon>
        <taxon>Arundinoideae</taxon>
        <taxon>Arundineae</taxon>
        <taxon>Arundo</taxon>
    </lineage>
</organism>
<sequence>MIVLSAARTYWSIKSTATP</sequence>